<feature type="domain" description="D-isomer specific 2-hydroxyacid dehydrogenase catalytic" evidence="5">
    <location>
        <begin position="49"/>
        <end position="335"/>
    </location>
</feature>
<dbReference type="Pfam" id="PF00389">
    <property type="entry name" value="2-Hacid_dh"/>
    <property type="match status" value="1"/>
</dbReference>
<dbReference type="PANTHER" id="PTHR10996:SF129">
    <property type="entry name" value="2-HYDROXYACID DEHYDROGENASE C1773.17C-RELATED"/>
    <property type="match status" value="1"/>
</dbReference>
<dbReference type="SUPFAM" id="SSF51735">
    <property type="entry name" value="NAD(P)-binding Rossmann-fold domains"/>
    <property type="match status" value="1"/>
</dbReference>
<accession>A0A1L7XUD6</accession>
<dbReference type="FunFam" id="3.40.50.720:FF:000203">
    <property type="entry name" value="D-3-phosphoglycerate dehydrogenase (SerA)"/>
    <property type="match status" value="1"/>
</dbReference>
<evidence type="ECO:0000259" key="6">
    <source>
        <dbReference type="Pfam" id="PF02826"/>
    </source>
</evidence>
<dbReference type="InterPro" id="IPR006139">
    <property type="entry name" value="D-isomer_2_OHA_DH_cat_dom"/>
</dbReference>
<dbReference type="AlphaFoldDB" id="A0A1L7XUD6"/>
<dbReference type="InterPro" id="IPR036291">
    <property type="entry name" value="NAD(P)-bd_dom_sf"/>
</dbReference>
<dbReference type="InterPro" id="IPR029753">
    <property type="entry name" value="D-isomer_DH_CS"/>
</dbReference>
<name>A0A1L7XUD6_9HELO</name>
<dbReference type="InterPro" id="IPR050223">
    <property type="entry name" value="D-isomer_2-hydroxyacid_DH"/>
</dbReference>
<organism evidence="7 8">
    <name type="scientific">Phialocephala subalpina</name>
    <dbReference type="NCBI Taxonomy" id="576137"/>
    <lineage>
        <taxon>Eukaryota</taxon>
        <taxon>Fungi</taxon>
        <taxon>Dikarya</taxon>
        <taxon>Ascomycota</taxon>
        <taxon>Pezizomycotina</taxon>
        <taxon>Leotiomycetes</taxon>
        <taxon>Helotiales</taxon>
        <taxon>Mollisiaceae</taxon>
        <taxon>Phialocephala</taxon>
        <taxon>Phialocephala fortinii species complex</taxon>
    </lineage>
</organism>
<dbReference type="CDD" id="cd12168">
    <property type="entry name" value="Mand_dh_like"/>
    <property type="match status" value="1"/>
</dbReference>
<dbReference type="Proteomes" id="UP000184330">
    <property type="component" value="Unassembled WGS sequence"/>
</dbReference>
<sequence>MTPSIQEKPKVLALTQPKAAGAEYLENFKSRFHLDVLSVKSRKEALPAIAEAVATTGPYSAFIILMGTAPFEPFDGELFAPLVPDCKIIVSASAGYNEFPVDWMTEKGIWFCNTRNAVSEPTADMALFLTLAVCRDTTRAEKSVRNGLWRNDHVPCTDPSDLTVGIIGLGAIGKHYARKVAAFNMKVQYHNRSRASPEIEAEYNATWCPTLESLLSTSDVVSVSVPQNAETEGMISHKEFSQMKDGVFLINTARGPIVDEDALITALESGKVKRAGLDVFTGEPKVNPWFLQSDKVTIQPHLGGLTNKAARDAERECFANIEALFSTGRPVAPVNEIKSV</sequence>
<proteinExistence type="inferred from homology"/>
<reference evidence="7 8" key="1">
    <citation type="submission" date="2016-03" db="EMBL/GenBank/DDBJ databases">
        <authorList>
            <person name="Ploux O."/>
        </authorList>
    </citation>
    <scope>NUCLEOTIDE SEQUENCE [LARGE SCALE GENOMIC DNA]</scope>
    <source>
        <strain evidence="7 8">UAMH 11012</strain>
    </source>
</reference>
<dbReference type="GO" id="GO:0051287">
    <property type="term" value="F:NAD binding"/>
    <property type="evidence" value="ECO:0007669"/>
    <property type="project" value="InterPro"/>
</dbReference>
<keyword evidence="2 4" id="KW-0560">Oxidoreductase</keyword>
<dbReference type="SUPFAM" id="SSF52283">
    <property type="entry name" value="Formate/glycerate dehydrogenase catalytic domain-like"/>
    <property type="match status" value="1"/>
</dbReference>
<evidence type="ECO:0000256" key="2">
    <source>
        <dbReference type="ARBA" id="ARBA00023002"/>
    </source>
</evidence>
<gene>
    <name evidence="7" type="ORF">PAC_18538</name>
</gene>
<dbReference type="PROSITE" id="PS00671">
    <property type="entry name" value="D_2_HYDROXYACID_DH_3"/>
    <property type="match status" value="1"/>
</dbReference>
<dbReference type="GO" id="GO:0030267">
    <property type="term" value="F:glyoxylate reductase (NADPH) activity"/>
    <property type="evidence" value="ECO:0007669"/>
    <property type="project" value="TreeGrafter"/>
</dbReference>
<dbReference type="PANTHER" id="PTHR10996">
    <property type="entry name" value="2-HYDROXYACID DEHYDROGENASE-RELATED"/>
    <property type="match status" value="1"/>
</dbReference>
<evidence type="ECO:0000256" key="3">
    <source>
        <dbReference type="ARBA" id="ARBA00023027"/>
    </source>
</evidence>
<dbReference type="InterPro" id="IPR029752">
    <property type="entry name" value="D-isomer_DH_CS1"/>
</dbReference>
<evidence type="ECO:0000313" key="8">
    <source>
        <dbReference type="Proteomes" id="UP000184330"/>
    </source>
</evidence>
<comment type="similarity">
    <text evidence="1 4">Belongs to the D-isomer specific 2-hydroxyacid dehydrogenase family.</text>
</comment>
<evidence type="ECO:0000259" key="5">
    <source>
        <dbReference type="Pfam" id="PF00389"/>
    </source>
</evidence>
<dbReference type="EMBL" id="FJOG01000058">
    <property type="protein sequence ID" value="CZR68639.1"/>
    <property type="molecule type" value="Genomic_DNA"/>
</dbReference>
<dbReference type="OrthoDB" id="9991913at2759"/>
<evidence type="ECO:0000256" key="1">
    <source>
        <dbReference type="ARBA" id="ARBA00005854"/>
    </source>
</evidence>
<dbReference type="STRING" id="576137.A0A1L7XUD6"/>
<dbReference type="InterPro" id="IPR006140">
    <property type="entry name" value="D-isomer_DH_NAD-bd"/>
</dbReference>
<dbReference type="PROSITE" id="PS00065">
    <property type="entry name" value="D_2_HYDROXYACID_DH_1"/>
    <property type="match status" value="1"/>
</dbReference>
<keyword evidence="8" id="KW-1185">Reference proteome</keyword>
<evidence type="ECO:0000256" key="4">
    <source>
        <dbReference type="RuleBase" id="RU003719"/>
    </source>
</evidence>
<feature type="domain" description="D-isomer specific 2-hydroxyacid dehydrogenase NAD-binding" evidence="6">
    <location>
        <begin position="128"/>
        <end position="303"/>
    </location>
</feature>
<keyword evidence="3" id="KW-0520">NAD</keyword>
<protein>
    <submittedName>
        <fullName evidence="7">Related to glycerate-and formate-dehydrogenases</fullName>
    </submittedName>
</protein>
<dbReference type="GO" id="GO:0016618">
    <property type="term" value="F:hydroxypyruvate reductase [NAD(P)H] activity"/>
    <property type="evidence" value="ECO:0007669"/>
    <property type="project" value="TreeGrafter"/>
</dbReference>
<dbReference type="Gene3D" id="3.40.50.720">
    <property type="entry name" value="NAD(P)-binding Rossmann-like Domain"/>
    <property type="match status" value="2"/>
</dbReference>
<dbReference type="GO" id="GO:0005829">
    <property type="term" value="C:cytosol"/>
    <property type="evidence" value="ECO:0007669"/>
    <property type="project" value="TreeGrafter"/>
</dbReference>
<dbReference type="Pfam" id="PF02826">
    <property type="entry name" value="2-Hacid_dh_C"/>
    <property type="match status" value="1"/>
</dbReference>
<evidence type="ECO:0000313" key="7">
    <source>
        <dbReference type="EMBL" id="CZR68639.1"/>
    </source>
</evidence>